<proteinExistence type="predicted"/>
<dbReference type="Gene3D" id="3.40.50.1010">
    <property type="entry name" value="5'-nuclease"/>
    <property type="match status" value="1"/>
</dbReference>
<keyword evidence="2" id="KW-1185">Reference proteome</keyword>
<gene>
    <name evidence="1" type="ORF">DFR86_10215</name>
</gene>
<organism evidence="1 2">
    <name type="scientific">Acidianus sulfidivorans JP7</name>
    <dbReference type="NCBI Taxonomy" id="619593"/>
    <lineage>
        <taxon>Archaea</taxon>
        <taxon>Thermoproteota</taxon>
        <taxon>Thermoprotei</taxon>
        <taxon>Sulfolobales</taxon>
        <taxon>Sulfolobaceae</taxon>
        <taxon>Acidianus</taxon>
    </lineage>
</organism>
<dbReference type="Proteomes" id="UP000248410">
    <property type="component" value="Chromosome"/>
</dbReference>
<evidence type="ECO:0008006" key="3">
    <source>
        <dbReference type="Google" id="ProtNLM"/>
    </source>
</evidence>
<reference evidence="1 2" key="1">
    <citation type="submission" date="2018-05" db="EMBL/GenBank/DDBJ databases">
        <title>Complete Genome Sequences of Extremely Thermoacidophilic, Metal-Mobilizing Type-Strain Members of the Archaeal Family Sulfolobaceae: Acidianus brierleyi DSM-1651T, Acidianus sulfidivorans DSM-18786T, Metallosphaera hakonensis DSM-7519T, and Metallosphaera prunae DSM-10039T.</title>
        <authorList>
            <person name="Counts J.A."/>
            <person name="Kelly R.M."/>
        </authorList>
    </citation>
    <scope>NUCLEOTIDE SEQUENCE [LARGE SCALE GENOMIC DNA]</scope>
    <source>
        <strain evidence="1 2">JP7</strain>
    </source>
</reference>
<dbReference type="KEGG" id="asul:DFR86_10215"/>
<name>A0A2U9IQL1_9CREN</name>
<dbReference type="AlphaFoldDB" id="A0A2U9IQL1"/>
<evidence type="ECO:0000313" key="1">
    <source>
        <dbReference type="EMBL" id="AWR98329.1"/>
    </source>
</evidence>
<sequence length="92" mass="10363">MDKIIKEFSEYKLFVTTYGISYAIKNGIDIDKALDSGVKVRAYSHILHPLENLSMEETEAILLAKDFDSILIVGDEKIKEIAEKNGVKTVMI</sequence>
<dbReference type="EMBL" id="CP029288">
    <property type="protein sequence ID" value="AWR98329.1"/>
    <property type="molecule type" value="Genomic_DNA"/>
</dbReference>
<evidence type="ECO:0000313" key="2">
    <source>
        <dbReference type="Proteomes" id="UP000248410"/>
    </source>
</evidence>
<accession>A0A2U9IQL1</accession>
<protein>
    <recommendedName>
        <fullName evidence="3">HAD family hydrolase</fullName>
    </recommendedName>
</protein>